<evidence type="ECO:0000313" key="3">
    <source>
        <dbReference type="Proteomes" id="UP000652761"/>
    </source>
</evidence>
<dbReference type="InterPro" id="IPR034904">
    <property type="entry name" value="FSCA_dom_sf"/>
</dbReference>
<feature type="region of interest" description="Disordered" evidence="1">
    <location>
        <begin position="26"/>
        <end position="108"/>
    </location>
</feature>
<dbReference type="AlphaFoldDB" id="A0A843WBW0"/>
<dbReference type="PANTHER" id="PTHR36018:SF1">
    <property type="entry name" value="OS09G0481800 PROTEIN"/>
    <property type="match status" value="1"/>
</dbReference>
<sequence length="224" mass="25119">MLSLCTSIISDKPEYRSVWGERWRYESTTSSSTAPSLRLCPHPPPPSTAPWPSEPVHQPGSATAWPYHLPSRTAPLGAGNTAYRQSPPPPPPSTSPRRTSGLYLPTPEPRQVPDSHLLLAAEKSHLFPDTPSVRSARHRFCSSPSFLTPRSASQVLEILKPFNREVDLAELDGPFVKLRLKGRFWHKRSTVLARLGTYLQNRIPEILEVDIEDEKQLDDSPENF</sequence>
<feature type="compositionally biased region" description="Pro residues" evidence="1">
    <location>
        <begin position="41"/>
        <end position="53"/>
    </location>
</feature>
<reference evidence="2" key="1">
    <citation type="submission" date="2017-07" db="EMBL/GenBank/DDBJ databases">
        <title>Taro Niue Genome Assembly and Annotation.</title>
        <authorList>
            <person name="Atibalentja N."/>
            <person name="Keating K."/>
            <person name="Fields C.J."/>
        </authorList>
    </citation>
    <scope>NUCLEOTIDE SEQUENCE</scope>
    <source>
        <strain evidence="2">Niue_2</strain>
        <tissue evidence="2">Leaf</tissue>
    </source>
</reference>
<gene>
    <name evidence="2" type="ORF">Taro_040432</name>
</gene>
<dbReference type="EMBL" id="NMUH01003907">
    <property type="protein sequence ID" value="MQM07592.1"/>
    <property type="molecule type" value="Genomic_DNA"/>
</dbReference>
<dbReference type="Proteomes" id="UP000652761">
    <property type="component" value="Unassembled WGS sequence"/>
</dbReference>
<dbReference type="Gene3D" id="3.30.300.130">
    <property type="entry name" value="Fe-S cluster assembly (FSCA)"/>
    <property type="match status" value="1"/>
</dbReference>
<dbReference type="OrthoDB" id="446939at2759"/>
<dbReference type="PANTHER" id="PTHR36018">
    <property type="entry name" value="OS09G0481800 PROTEIN"/>
    <property type="match status" value="1"/>
</dbReference>
<evidence type="ECO:0000313" key="2">
    <source>
        <dbReference type="EMBL" id="MQM07592.1"/>
    </source>
</evidence>
<feature type="compositionally biased region" description="Polar residues" evidence="1">
    <location>
        <begin position="26"/>
        <end position="35"/>
    </location>
</feature>
<keyword evidence="3" id="KW-1185">Reference proteome</keyword>
<accession>A0A843WBW0</accession>
<evidence type="ECO:0000256" key="1">
    <source>
        <dbReference type="SAM" id="MobiDB-lite"/>
    </source>
</evidence>
<organism evidence="2 3">
    <name type="scientific">Colocasia esculenta</name>
    <name type="common">Wild taro</name>
    <name type="synonym">Arum esculentum</name>
    <dbReference type="NCBI Taxonomy" id="4460"/>
    <lineage>
        <taxon>Eukaryota</taxon>
        <taxon>Viridiplantae</taxon>
        <taxon>Streptophyta</taxon>
        <taxon>Embryophyta</taxon>
        <taxon>Tracheophyta</taxon>
        <taxon>Spermatophyta</taxon>
        <taxon>Magnoliopsida</taxon>
        <taxon>Liliopsida</taxon>
        <taxon>Araceae</taxon>
        <taxon>Aroideae</taxon>
        <taxon>Colocasieae</taxon>
        <taxon>Colocasia</taxon>
    </lineage>
</organism>
<protein>
    <submittedName>
        <fullName evidence="2">Uncharacterized protein</fullName>
    </submittedName>
</protein>
<proteinExistence type="predicted"/>
<name>A0A843WBW0_COLES</name>
<comment type="caution">
    <text evidence="2">The sequence shown here is derived from an EMBL/GenBank/DDBJ whole genome shotgun (WGS) entry which is preliminary data.</text>
</comment>